<sequence>MEDFAEFLALDITVQLHILVLDGTNNSFLKAEQVTLDGGPVNWDTRYGGTDNGIVTFTETSKFDLPRSQSHLELYNRYQCLESKGDNASEFSASDSKDAGTQNPDSKDAHSKDRGSGNQKRRSKKDSDFGKQIASFEAMKSDYSFLSATAAEEHQRCRLIDRLRVEERQDLGRQPVLFVGDRGYAKVHGRCCPVLVTNEHNTSQICLFCFKKASHPLKLVTKNKQYVRNVNGSSVCTNPTSTLRTKGETHKARDSLPALAVGLAGLSTVIFGQPILSFDPSFSES</sequence>
<reference evidence="3" key="1">
    <citation type="submission" date="2013-05" db="EMBL/GenBank/DDBJ databases">
        <title>The Genome sequence of Mucor circinelloides f. circinelloides 1006PhL.</title>
        <authorList>
            <consortium name="The Broad Institute Genomics Platform"/>
            <person name="Cuomo C."/>
            <person name="Earl A."/>
            <person name="Findley K."/>
            <person name="Lee S.C."/>
            <person name="Walker B."/>
            <person name="Young S."/>
            <person name="Zeng Q."/>
            <person name="Gargeya S."/>
            <person name="Fitzgerald M."/>
            <person name="Haas B."/>
            <person name="Abouelleil A."/>
            <person name="Allen A.W."/>
            <person name="Alvarado L."/>
            <person name="Arachchi H.M."/>
            <person name="Berlin A.M."/>
            <person name="Chapman S.B."/>
            <person name="Gainer-Dewar J."/>
            <person name="Goldberg J."/>
            <person name="Griggs A."/>
            <person name="Gujja S."/>
            <person name="Hansen M."/>
            <person name="Howarth C."/>
            <person name="Imamovic A."/>
            <person name="Ireland A."/>
            <person name="Larimer J."/>
            <person name="McCowan C."/>
            <person name="Murphy C."/>
            <person name="Pearson M."/>
            <person name="Poon T.W."/>
            <person name="Priest M."/>
            <person name="Roberts A."/>
            <person name="Saif S."/>
            <person name="Shea T."/>
            <person name="Sisk P."/>
            <person name="Sykes S."/>
            <person name="Wortman J."/>
            <person name="Nusbaum C."/>
            <person name="Birren B."/>
        </authorList>
    </citation>
    <scope>NUCLEOTIDE SEQUENCE [LARGE SCALE GENOMIC DNA]</scope>
    <source>
        <strain evidence="3">1006PhL</strain>
    </source>
</reference>
<dbReference type="Proteomes" id="UP000014254">
    <property type="component" value="Unassembled WGS sequence"/>
</dbReference>
<dbReference type="EMBL" id="KE123962">
    <property type="protein sequence ID" value="EPB87743.1"/>
    <property type="molecule type" value="Genomic_DNA"/>
</dbReference>
<feature type="region of interest" description="Disordered" evidence="1">
    <location>
        <begin position="88"/>
        <end position="129"/>
    </location>
</feature>
<keyword evidence="3" id="KW-1185">Reference proteome</keyword>
<organism evidence="2 3">
    <name type="scientific">Mucor circinelloides f. circinelloides (strain 1006PhL)</name>
    <name type="common">Mucormycosis agent</name>
    <name type="synonym">Calyptromyces circinelloides</name>
    <dbReference type="NCBI Taxonomy" id="1220926"/>
    <lineage>
        <taxon>Eukaryota</taxon>
        <taxon>Fungi</taxon>
        <taxon>Fungi incertae sedis</taxon>
        <taxon>Mucoromycota</taxon>
        <taxon>Mucoromycotina</taxon>
        <taxon>Mucoromycetes</taxon>
        <taxon>Mucorales</taxon>
        <taxon>Mucorineae</taxon>
        <taxon>Mucoraceae</taxon>
        <taxon>Mucor</taxon>
    </lineage>
</organism>
<proteinExistence type="predicted"/>
<accession>S2JY71</accession>
<name>S2JY71_MUCC1</name>
<evidence type="ECO:0000313" key="2">
    <source>
        <dbReference type="EMBL" id="EPB87743.1"/>
    </source>
</evidence>
<dbReference type="InParanoid" id="S2JY71"/>
<evidence type="ECO:0000256" key="1">
    <source>
        <dbReference type="SAM" id="MobiDB-lite"/>
    </source>
</evidence>
<dbReference type="AlphaFoldDB" id="S2JY71"/>
<protein>
    <submittedName>
        <fullName evidence="2">Uncharacterized protein</fullName>
    </submittedName>
</protein>
<dbReference type="OrthoDB" id="2289379at2759"/>
<dbReference type="VEuPathDB" id="FungiDB:HMPREF1544_05403"/>
<feature type="compositionally biased region" description="Polar residues" evidence="1">
    <location>
        <begin position="89"/>
        <end position="104"/>
    </location>
</feature>
<gene>
    <name evidence="2" type="ORF">HMPREF1544_05403</name>
</gene>
<evidence type="ECO:0000313" key="3">
    <source>
        <dbReference type="Proteomes" id="UP000014254"/>
    </source>
</evidence>
<dbReference type="STRING" id="1220926.S2JY71"/>
<feature type="compositionally biased region" description="Basic and acidic residues" evidence="1">
    <location>
        <begin position="105"/>
        <end position="115"/>
    </location>
</feature>